<name>A0A552AJB8_MICAE</name>
<sequence>RAKSLFRLGFDHLRHLILNPSLPNHRDFLHSLQFLSCT</sequence>
<dbReference type="Proteomes" id="UP000316280">
    <property type="component" value="Unassembled WGS sequence"/>
</dbReference>
<evidence type="ECO:0000313" key="1">
    <source>
        <dbReference type="EMBL" id="TRT81674.1"/>
    </source>
</evidence>
<dbReference type="EMBL" id="SFBR01000087">
    <property type="protein sequence ID" value="TRT86575.1"/>
    <property type="molecule type" value="Genomic_DNA"/>
</dbReference>
<protein>
    <submittedName>
        <fullName evidence="3">IS4 family transposase</fullName>
    </submittedName>
</protein>
<reference evidence="3 8" key="1">
    <citation type="submission" date="2019-01" db="EMBL/GenBank/DDBJ databases">
        <title>Coherence of Microcystis species and biogeography revealed through population genomics.</title>
        <authorList>
            <person name="Perez-Carrascal O.M."/>
            <person name="Terrat Y."/>
            <person name="Giani A."/>
            <person name="Fortin N."/>
            <person name="Tromas N."/>
            <person name="Shapiro B.J."/>
        </authorList>
    </citation>
    <scope>NUCLEOTIDE SEQUENCE [LARGE SCALE GENOMIC DNA]</scope>
    <source>
        <strain evidence="3">Ma_OC_H_19870700_S124</strain>
    </source>
</reference>
<proteinExistence type="predicted"/>
<accession>A0A552AJB8</accession>
<dbReference type="AlphaFoldDB" id="A0A552AJB8"/>
<dbReference type="EMBL" id="SFBR01000087">
    <property type="protein sequence ID" value="TRT86597.1"/>
    <property type="molecule type" value="Genomic_DNA"/>
</dbReference>
<evidence type="ECO:0000313" key="7">
    <source>
        <dbReference type="EMBL" id="TRT88705.1"/>
    </source>
</evidence>
<dbReference type="EMBL" id="SFBR01000147">
    <property type="protein sequence ID" value="TRT83987.1"/>
    <property type="molecule type" value="Genomic_DNA"/>
</dbReference>
<evidence type="ECO:0000313" key="8">
    <source>
        <dbReference type="Proteomes" id="UP000316280"/>
    </source>
</evidence>
<dbReference type="EMBL" id="SFBR01000109">
    <property type="protein sequence ID" value="TRT85569.1"/>
    <property type="molecule type" value="Genomic_DNA"/>
</dbReference>
<gene>
    <name evidence="7" type="ORF">EWV63_05365</name>
    <name evidence="6" type="ORF">EWV63_07045</name>
    <name evidence="4" type="ORF">EWV63_10515</name>
    <name evidence="5" type="ORF">EWV63_10645</name>
    <name evidence="3" type="ORF">EWV63_13125</name>
    <name evidence="2" type="ORF">EWV63_16210</name>
    <name evidence="1" type="ORF">EWV63_21545</name>
</gene>
<comment type="caution">
    <text evidence="3">The sequence shown here is derived from an EMBL/GenBank/DDBJ whole genome shotgun (WGS) entry which is preliminary data.</text>
</comment>
<evidence type="ECO:0000313" key="3">
    <source>
        <dbReference type="EMBL" id="TRT85569.1"/>
    </source>
</evidence>
<feature type="non-terminal residue" evidence="3">
    <location>
        <position position="1"/>
    </location>
</feature>
<evidence type="ECO:0000313" key="5">
    <source>
        <dbReference type="EMBL" id="TRT86597.1"/>
    </source>
</evidence>
<dbReference type="EMBL" id="SFBR01000048">
    <property type="protein sequence ID" value="TRT88705.1"/>
    <property type="molecule type" value="Genomic_DNA"/>
</dbReference>
<dbReference type="EMBL" id="SFBR01000205">
    <property type="protein sequence ID" value="TRT81674.1"/>
    <property type="molecule type" value="Genomic_DNA"/>
</dbReference>
<evidence type="ECO:0000313" key="2">
    <source>
        <dbReference type="EMBL" id="TRT83987.1"/>
    </source>
</evidence>
<dbReference type="EMBL" id="SFBR01000059">
    <property type="protein sequence ID" value="TRT88023.1"/>
    <property type="molecule type" value="Genomic_DNA"/>
</dbReference>
<organism evidence="3 8">
    <name type="scientific">Microcystis aeruginosa Ma_OC_H_19870700_S124</name>
    <dbReference type="NCBI Taxonomy" id="2486262"/>
    <lineage>
        <taxon>Bacteria</taxon>
        <taxon>Bacillati</taxon>
        <taxon>Cyanobacteriota</taxon>
        <taxon>Cyanophyceae</taxon>
        <taxon>Oscillatoriophycideae</taxon>
        <taxon>Chroococcales</taxon>
        <taxon>Microcystaceae</taxon>
        <taxon>Microcystis</taxon>
    </lineage>
</organism>
<evidence type="ECO:0000313" key="4">
    <source>
        <dbReference type="EMBL" id="TRT86575.1"/>
    </source>
</evidence>
<evidence type="ECO:0000313" key="6">
    <source>
        <dbReference type="EMBL" id="TRT88023.1"/>
    </source>
</evidence>